<dbReference type="Pfam" id="PF00096">
    <property type="entry name" value="zf-C2H2"/>
    <property type="match status" value="2"/>
</dbReference>
<dbReference type="PROSITE" id="PS00028">
    <property type="entry name" value="ZINC_FINGER_C2H2_1"/>
    <property type="match status" value="2"/>
</dbReference>
<feature type="repeat" description="ANK" evidence="3">
    <location>
        <begin position="557"/>
        <end position="589"/>
    </location>
</feature>
<proteinExistence type="predicted"/>
<dbReference type="SUPFAM" id="SSF48403">
    <property type="entry name" value="Ankyrin repeat"/>
    <property type="match status" value="3"/>
</dbReference>
<feature type="region of interest" description="Disordered" evidence="5">
    <location>
        <begin position="1950"/>
        <end position="1974"/>
    </location>
</feature>
<dbReference type="Pfam" id="PF12796">
    <property type="entry name" value="Ank_2"/>
    <property type="match status" value="4"/>
</dbReference>
<feature type="compositionally biased region" description="Basic residues" evidence="5">
    <location>
        <begin position="1471"/>
        <end position="1481"/>
    </location>
</feature>
<evidence type="ECO:0000256" key="4">
    <source>
        <dbReference type="PROSITE-ProRule" id="PRU00042"/>
    </source>
</evidence>
<keyword evidence="4" id="KW-0863">Zinc-finger</keyword>
<evidence type="ECO:0000313" key="7">
    <source>
        <dbReference type="EMBL" id="CAB0032654.1"/>
    </source>
</evidence>
<keyword evidence="4" id="KW-0862">Zinc</keyword>
<dbReference type="PROSITE" id="PS50088">
    <property type="entry name" value="ANK_REPEAT"/>
    <property type="match status" value="11"/>
</dbReference>
<keyword evidence="8" id="KW-1185">Reference proteome</keyword>
<feature type="repeat" description="ANK" evidence="3">
    <location>
        <begin position="1648"/>
        <end position="1680"/>
    </location>
</feature>
<feature type="domain" description="C2H2-type" evidence="6">
    <location>
        <begin position="187"/>
        <end position="210"/>
    </location>
</feature>
<feature type="repeat" description="ANK" evidence="3">
    <location>
        <begin position="702"/>
        <end position="729"/>
    </location>
</feature>
<accession>A0A6H5I886</accession>
<keyword evidence="4" id="KW-0479">Metal-binding</keyword>
<dbReference type="OrthoDB" id="6718656at2759"/>
<dbReference type="InterPro" id="IPR002110">
    <property type="entry name" value="Ankyrin_rpt"/>
</dbReference>
<reference evidence="7 8" key="1">
    <citation type="submission" date="2020-02" db="EMBL/GenBank/DDBJ databases">
        <authorList>
            <person name="Ferguson B K."/>
        </authorList>
    </citation>
    <scope>NUCLEOTIDE SEQUENCE [LARGE SCALE GENOMIC DNA]</scope>
</reference>
<sequence length="2041" mass="234895">MEVRKRVRAKSYVRNPYKRGSNKSDVNYIDESGLTHFHVACKYGGKHVVEIFSRARSGSRLHLAIGRPDGKKRRRYESSRCKGIDCTTAISSYVYIVKRKKNRLRRRRRNIRACSSGSQKFAKFWTSMSDRAPCFATIMIRHHVYHIQRDVHHDNITHYKCVTCRKIYKNKGQLERHIDVVHNGATYPCNICEETFKQKDNLKTHIDSVHNKIIHECDICGEKFSINDSRNTSITMSTSKVFEKLKSLRENIKWEIEEDRTSFIKKLVRLIEHDWCGIDQLPNLRDIFQEGEIDQLLMDAVPNWSDGTENNYRGEKFIDFVIKTGYKDQPKLDETGKPILRRTTAVHRVGSRLHRSRLVRKLFKIYTRFDVNYVDEATGMTHFHIACWNWYVDIVKKFLKFGHDPNCLNEKTGHSPLHLALVNSGKILVRLLLRRGADPNQARVDGWTPLHVICWHRDDVDVAKMFFEICDDEHQLVQVNAQDHRGNTPLYWALQNRNLNIAQLLMRRGADPNLSNLEGSTPLHKVSFSLDDNFAKMFFEICDDEHHLMQIDAQDHRGNTPLHSALFMSQKKLTEILLRRGANANLANVEGSTPLHMVSFSLDDNFAKMFFEICDDEHHLMQIDAQDHRGNTPLHLALFMSQKKLTEILLRRGANANLANVEGSTPLHKCLTNEDRHCLVEFFFQINEELNQRVQLDAKNKLGQTPLELAVENLMPRAVEVLLNRGADLTSFVFPTASFGKKYETRDYEECYKLILASNALAVVEILQKRIPLKPSVFLMIMYFFAKHEMFIMKSINLDKRWYDDEKFASEAKKAMIRPSLSLYDLFRLRPEEAAQLLTYSDHYKIASFWKIAVCVRSVRVTSPQRKQSCVRSHRAAASDFREENQKNPSRIISDRVRVCKMNHLDTHVEGRSFDVKTLTKLRNSYVPRWNDKVQRRNLIHHLATLAKFSKWSAPYFHEVFRREEIELLLTDALEDMLPSLEHEKPGNENWECMAETFVQFVARRTQFKDEPELDEAGKPVLRRTTPIHYAARALCGCGHSPIPELFKIYDRLDVNYVDEESELTHFHAACMAGCEDIVRKFLEHGQDPNLCSKSATHDPPLHMALARGHDGVAELLLRAGADPNLASPREKITPLHLVQGADQLLGFLDLCDELKQTVLIDPRNRRGATPLHCALAADDARMAEVLLRRGANPNLDDVDGLTPLHYVASYSKGVYAAATFFRVCKQMNWPVWIDARDMEGCTPLHLALHYAKAELAKFLLERDADPCMVDEVGMTPLHVICSRENDNADDNSKDVVFEENKLAKMFLDTCKKINRTVNVNARDELGRTPLQWAVATLKPNTIDVLLDHGANLLQFIFPSRGGFPEIFAEDGSDTADRLDDALEVIRKLRARGCMLYQEEVETLTRQFARYGLPKESGDMVKSRLPKESNGFMEKPKKKRLRKIRRIKVEDSLTKMTECLERLERLELGKKKSKKSNRKRSCASSQKTVDMGNGLQKGFPQDDQSPGKSLHWALSNRFNKLVKLQLRRGADPNAPDKEGFAPLHAICRRNFSFDVLKHFFEVCDELHRRVRVDARDKSGRTALHYALTESYKRKVVELLLRRGADPNAADHRGMTPLHVARDHTVAQMFFDACRAAARPVRVDARDKSGRTPLQWAVADLRPLLVRLLLDHGADLSNFNFPTSDYFAKKWRPPRKDGCQSIKMSLACDFFLVYQILAVRGYNTDLMTDLMIMYFFAKHEMFIMKSINLDKRWYDNEEFAREAKKTRVNSSLSFYDLVRLRPEEAAELVSYEDHDKIGDLWGSFTLWTCLSDESKETGDAHLCEIIMRSHRGIRGARPFMDRRRCELHRRMNENLFYNCLTAADSIRDRRRESLLADFFVEMSARRISNTSPIRERTYEQRREWKICLESERSSSVRAERDILGDVYVGLTSTARVVRSYVARVKSASAGTSRPECARENQRIQRPSRPQGQPRVDLDQEKILTSCGESGGPAFGHCVCESYGPTRPPGLRSSRLPSTGYSGTLGGRVECLLNHNKPGSCYC</sequence>
<organism evidence="7 8">
    <name type="scientific">Trichogramma brassicae</name>
    <dbReference type="NCBI Taxonomy" id="86971"/>
    <lineage>
        <taxon>Eukaryota</taxon>
        <taxon>Metazoa</taxon>
        <taxon>Ecdysozoa</taxon>
        <taxon>Arthropoda</taxon>
        <taxon>Hexapoda</taxon>
        <taxon>Insecta</taxon>
        <taxon>Pterygota</taxon>
        <taxon>Neoptera</taxon>
        <taxon>Endopterygota</taxon>
        <taxon>Hymenoptera</taxon>
        <taxon>Apocrita</taxon>
        <taxon>Proctotrupomorpha</taxon>
        <taxon>Chalcidoidea</taxon>
        <taxon>Trichogrammatidae</taxon>
        <taxon>Trichogramma</taxon>
    </lineage>
</organism>
<feature type="repeat" description="ANK" evidence="3">
    <location>
        <begin position="1578"/>
        <end position="1611"/>
    </location>
</feature>
<evidence type="ECO:0000259" key="6">
    <source>
        <dbReference type="PROSITE" id="PS50157"/>
    </source>
</evidence>
<dbReference type="GO" id="GO:0008270">
    <property type="term" value="F:zinc ion binding"/>
    <property type="evidence" value="ECO:0007669"/>
    <property type="project" value="UniProtKB-KW"/>
</dbReference>
<feature type="repeat" description="ANK" evidence="3">
    <location>
        <begin position="1326"/>
        <end position="1353"/>
    </location>
</feature>
<dbReference type="PANTHER" id="PTHR24198:SF165">
    <property type="entry name" value="ANKYRIN REPEAT-CONTAINING PROTEIN-RELATED"/>
    <property type="match status" value="1"/>
</dbReference>
<evidence type="ECO:0000256" key="5">
    <source>
        <dbReference type="SAM" id="MobiDB-lite"/>
    </source>
</evidence>
<dbReference type="PANTHER" id="PTHR24198">
    <property type="entry name" value="ANKYRIN REPEAT AND PROTEIN KINASE DOMAIN-CONTAINING PROTEIN"/>
    <property type="match status" value="1"/>
</dbReference>
<feature type="repeat" description="ANK" evidence="3">
    <location>
        <begin position="1097"/>
        <end position="1129"/>
    </location>
</feature>
<protein>
    <recommendedName>
        <fullName evidence="6">C2H2-type domain-containing protein</fullName>
    </recommendedName>
</protein>
<evidence type="ECO:0000256" key="1">
    <source>
        <dbReference type="ARBA" id="ARBA00022737"/>
    </source>
</evidence>
<dbReference type="InterPro" id="IPR013087">
    <property type="entry name" value="Znf_C2H2_type"/>
</dbReference>
<evidence type="ECO:0000256" key="2">
    <source>
        <dbReference type="ARBA" id="ARBA00023043"/>
    </source>
</evidence>
<dbReference type="SMART" id="SM00355">
    <property type="entry name" value="ZnF_C2H2"/>
    <property type="match status" value="2"/>
</dbReference>
<keyword evidence="1" id="KW-0677">Repeat</keyword>
<dbReference type="PROSITE" id="PS50297">
    <property type="entry name" value="ANK_REP_REGION"/>
    <property type="match status" value="11"/>
</dbReference>
<dbReference type="PRINTS" id="PR01415">
    <property type="entry name" value="ANKYRIN"/>
</dbReference>
<dbReference type="SMART" id="SM00248">
    <property type="entry name" value="ANK"/>
    <property type="match status" value="23"/>
</dbReference>
<feature type="repeat" description="ANK" evidence="3">
    <location>
        <begin position="1167"/>
        <end position="1199"/>
    </location>
</feature>
<evidence type="ECO:0000313" key="8">
    <source>
        <dbReference type="Proteomes" id="UP000479190"/>
    </source>
</evidence>
<dbReference type="PROSITE" id="PS50157">
    <property type="entry name" value="ZINC_FINGER_C2H2_2"/>
    <property type="match status" value="2"/>
</dbReference>
<feature type="repeat" description="ANK" evidence="3">
    <location>
        <begin position="629"/>
        <end position="661"/>
    </location>
</feature>
<dbReference type="InterPro" id="IPR036236">
    <property type="entry name" value="Znf_C2H2_sf"/>
</dbReference>
<dbReference type="InterPro" id="IPR036770">
    <property type="entry name" value="Ankyrin_rpt-contain_sf"/>
</dbReference>
<feature type="repeat" description="ANK" evidence="3">
    <location>
        <begin position="485"/>
        <end position="517"/>
    </location>
</feature>
<feature type="region of interest" description="Disordered" evidence="5">
    <location>
        <begin position="1470"/>
        <end position="1506"/>
    </location>
</feature>
<feature type="repeat" description="ANK" evidence="3">
    <location>
        <begin position="412"/>
        <end position="444"/>
    </location>
</feature>
<dbReference type="Gene3D" id="1.25.40.20">
    <property type="entry name" value="Ankyrin repeat-containing domain"/>
    <property type="match status" value="8"/>
</dbReference>
<name>A0A6H5I886_9HYME</name>
<evidence type="ECO:0000256" key="3">
    <source>
        <dbReference type="PROSITE-ProRule" id="PRU00023"/>
    </source>
</evidence>
<dbReference type="Gene3D" id="3.30.160.60">
    <property type="entry name" value="Classic Zinc Finger"/>
    <property type="match status" value="1"/>
</dbReference>
<dbReference type="SUPFAM" id="SSF57667">
    <property type="entry name" value="beta-beta-alpha zinc fingers"/>
    <property type="match status" value="1"/>
</dbReference>
<dbReference type="Pfam" id="PF13857">
    <property type="entry name" value="Ank_5"/>
    <property type="match status" value="1"/>
</dbReference>
<dbReference type="Pfam" id="PF00023">
    <property type="entry name" value="Ank"/>
    <property type="match status" value="3"/>
</dbReference>
<feature type="repeat" description="ANK" evidence="3">
    <location>
        <begin position="1240"/>
        <end position="1272"/>
    </location>
</feature>
<feature type="domain" description="C2H2-type" evidence="6">
    <location>
        <begin position="159"/>
        <end position="187"/>
    </location>
</feature>
<dbReference type="EMBL" id="CADCXV010000685">
    <property type="protein sequence ID" value="CAB0032654.1"/>
    <property type="molecule type" value="Genomic_DNA"/>
</dbReference>
<gene>
    <name evidence="7" type="ORF">TBRA_LOCUS4584</name>
</gene>
<dbReference type="Proteomes" id="UP000479190">
    <property type="component" value="Unassembled WGS sequence"/>
</dbReference>
<keyword evidence="2 3" id="KW-0040">ANK repeat</keyword>